<dbReference type="GO" id="GO:0012505">
    <property type="term" value="C:endomembrane system"/>
    <property type="evidence" value="ECO:0007669"/>
    <property type="project" value="UniProtKB-SubCell"/>
</dbReference>
<feature type="domain" description="MHD" evidence="6">
    <location>
        <begin position="170"/>
        <end position="375"/>
    </location>
</feature>
<evidence type="ECO:0000313" key="8">
    <source>
        <dbReference type="Proteomes" id="UP001217754"/>
    </source>
</evidence>
<dbReference type="InterPro" id="IPR028565">
    <property type="entry name" value="MHD"/>
</dbReference>
<dbReference type="InterPro" id="IPR043532">
    <property type="entry name" value="AP2_Mu_N"/>
</dbReference>
<accession>A0AAF0F305</accession>
<evidence type="ECO:0000256" key="3">
    <source>
        <dbReference type="ARBA" id="ARBA00022927"/>
    </source>
</evidence>
<evidence type="ECO:0000259" key="6">
    <source>
        <dbReference type="PROSITE" id="PS51072"/>
    </source>
</evidence>
<comment type="similarity">
    <text evidence="5">Belongs to the adaptor complexes medium subunit family.</text>
</comment>
<dbReference type="Proteomes" id="UP001217754">
    <property type="component" value="Chromosome 2"/>
</dbReference>
<keyword evidence="8" id="KW-1185">Reference proteome</keyword>
<dbReference type="GO" id="GO:0016192">
    <property type="term" value="P:vesicle-mediated transport"/>
    <property type="evidence" value="ECO:0007669"/>
    <property type="project" value="InterPro"/>
</dbReference>
<name>A0AAF0F305_9BASI</name>
<dbReference type="Gene3D" id="3.30.450.60">
    <property type="match status" value="1"/>
</dbReference>
<dbReference type="SUPFAM" id="SSF64356">
    <property type="entry name" value="SNARE-like"/>
    <property type="match status" value="1"/>
</dbReference>
<dbReference type="GO" id="GO:0030131">
    <property type="term" value="C:clathrin adaptor complex"/>
    <property type="evidence" value="ECO:0007669"/>
    <property type="project" value="UniProtKB-UniRule"/>
</dbReference>
<dbReference type="InterPro" id="IPR011012">
    <property type="entry name" value="Longin-like_dom_sf"/>
</dbReference>
<dbReference type="Pfam" id="PF00928">
    <property type="entry name" value="Adap_comp_sub"/>
    <property type="match status" value="1"/>
</dbReference>
<dbReference type="InterPro" id="IPR050431">
    <property type="entry name" value="Adaptor_comp_med_subunit"/>
</dbReference>
<dbReference type="PIRSF" id="PIRSF005992">
    <property type="entry name" value="Clathrin_mu"/>
    <property type="match status" value="1"/>
</dbReference>
<dbReference type="GO" id="GO:0006886">
    <property type="term" value="P:intracellular protein transport"/>
    <property type="evidence" value="ECO:0007669"/>
    <property type="project" value="UniProtKB-UniRule"/>
</dbReference>
<dbReference type="SUPFAM" id="SSF49447">
    <property type="entry name" value="Second domain of Mu2 adaptin subunit (ap50) of ap2 adaptor"/>
    <property type="match status" value="1"/>
</dbReference>
<reference evidence="7" key="1">
    <citation type="submission" date="2023-03" db="EMBL/GenBank/DDBJ databases">
        <title>Mating type loci evolution in Malassezia.</title>
        <authorList>
            <person name="Coelho M.A."/>
        </authorList>
    </citation>
    <scope>NUCLEOTIDE SEQUENCE</scope>
    <source>
        <strain evidence="7">CBS 9431</strain>
    </source>
</reference>
<dbReference type="EMBL" id="CP119959">
    <property type="protein sequence ID" value="WFD38891.1"/>
    <property type="molecule type" value="Genomic_DNA"/>
</dbReference>
<dbReference type="FunFam" id="3.30.450.60:FF:000002">
    <property type="entry name" value="AP-2 complex subunit mu, putative"/>
    <property type="match status" value="1"/>
</dbReference>
<evidence type="ECO:0000256" key="2">
    <source>
        <dbReference type="ARBA" id="ARBA00022448"/>
    </source>
</evidence>
<dbReference type="CDD" id="cd14836">
    <property type="entry name" value="AP2_Mu_N"/>
    <property type="match status" value="1"/>
</dbReference>
<keyword evidence="3 5" id="KW-0653">Protein transport</keyword>
<sequence>MISGFFVFNLQGALLVSRLLRNDLGRGIADAFRVHVLANPDSSVPIVTLGSTSFFWVREEDVYLVAATKCNANAALVFEFLYRFQSIWRSYFRAPLCEDAVKKNFVLVYELLDEALDFGYPQNSDVHALKMYIANDDIRLEDVVRDDPRMSVAPAAQQVSWRRPDIRYRKNECFLDVIETVNLLISSQGAVLRADVDGKVMMRAHLSGIPECSVGLNTDLGLEGHTARRSATAVNLNDCTFHPCVQLDQFDQDRSIHFVPLDGDFELMRYRATANVKLPIKIQAVVEEVQNKRVLYTIVLRATLDEKLQATNVALRIPAPRSTTHARCSATLGKARYEAEDHFILWRIPKVQGGSEHTLHAEAELAPSTQPCTFP</sequence>
<evidence type="ECO:0000256" key="4">
    <source>
        <dbReference type="ARBA" id="ARBA00023136"/>
    </source>
</evidence>
<evidence type="ECO:0000313" key="7">
    <source>
        <dbReference type="EMBL" id="WFD38891.1"/>
    </source>
</evidence>
<protein>
    <submittedName>
        <fullName evidence="7">Clathrin associated protein complex medium subunit</fullName>
    </submittedName>
</protein>
<dbReference type="InterPro" id="IPR036168">
    <property type="entry name" value="AP2_Mu_C_sf"/>
</dbReference>
<organism evidence="7 8">
    <name type="scientific">Malassezia japonica</name>
    <dbReference type="NCBI Taxonomy" id="223818"/>
    <lineage>
        <taxon>Eukaryota</taxon>
        <taxon>Fungi</taxon>
        <taxon>Dikarya</taxon>
        <taxon>Basidiomycota</taxon>
        <taxon>Ustilaginomycotina</taxon>
        <taxon>Malasseziomycetes</taxon>
        <taxon>Malasseziales</taxon>
        <taxon>Malasseziaceae</taxon>
        <taxon>Malassezia</taxon>
    </lineage>
</organism>
<evidence type="ECO:0000256" key="1">
    <source>
        <dbReference type="ARBA" id="ARBA00004308"/>
    </source>
</evidence>
<gene>
    <name evidence="7" type="primary">APM4</name>
    <name evidence="7" type="ORF">MJAP1_001856</name>
</gene>
<dbReference type="InterPro" id="IPR001392">
    <property type="entry name" value="Clathrin_mu"/>
</dbReference>
<evidence type="ECO:0000256" key="5">
    <source>
        <dbReference type="PIRNR" id="PIRNR005992"/>
    </source>
</evidence>
<proteinExistence type="inferred from homology"/>
<dbReference type="PANTHER" id="PTHR10529">
    <property type="entry name" value="AP COMPLEX SUBUNIT MU"/>
    <property type="match status" value="1"/>
</dbReference>
<dbReference type="PROSITE" id="PS51072">
    <property type="entry name" value="MHD"/>
    <property type="match status" value="1"/>
</dbReference>
<keyword evidence="4" id="KW-0472">Membrane</keyword>
<dbReference type="RefSeq" id="XP_060121788.1">
    <property type="nucleotide sequence ID" value="XM_060265805.1"/>
</dbReference>
<keyword evidence="2 5" id="KW-0813">Transport</keyword>
<dbReference type="GeneID" id="85225505"/>
<comment type="subcellular location">
    <subcellularLocation>
        <location evidence="1">Endomembrane system</location>
    </subcellularLocation>
</comment>
<dbReference type="AlphaFoldDB" id="A0AAF0F305"/>
<dbReference type="PRINTS" id="PR00314">
    <property type="entry name" value="CLATHRINADPT"/>
</dbReference>
<dbReference type="Gene3D" id="2.60.40.1170">
    <property type="entry name" value="Mu homology domain, subdomain B"/>
    <property type="match status" value="2"/>
</dbReference>